<dbReference type="SUPFAM" id="SSF53335">
    <property type="entry name" value="S-adenosyl-L-methionine-dependent methyltransferases"/>
    <property type="match status" value="1"/>
</dbReference>
<dbReference type="InterPro" id="IPR029063">
    <property type="entry name" value="SAM-dependent_MTases_sf"/>
</dbReference>
<dbReference type="Gene3D" id="3.40.50.150">
    <property type="entry name" value="Vaccinia Virus protein VP39"/>
    <property type="match status" value="1"/>
</dbReference>
<dbReference type="PANTHER" id="PTHR43861">
    <property type="entry name" value="TRANS-ACONITATE 2-METHYLTRANSFERASE-RELATED"/>
    <property type="match status" value="1"/>
</dbReference>
<dbReference type="AlphaFoldDB" id="A0A2N3VJW7"/>
<comment type="caution">
    <text evidence="4">The sequence shown here is derived from an EMBL/GenBank/DDBJ whole genome shotgun (WGS) entry which is preliminary data.</text>
</comment>
<dbReference type="PANTHER" id="PTHR43861:SF1">
    <property type="entry name" value="TRANS-ACONITATE 2-METHYLTRANSFERASE"/>
    <property type="match status" value="1"/>
</dbReference>
<keyword evidence="1 4" id="KW-0489">Methyltransferase</keyword>
<keyword evidence="5" id="KW-1185">Reference proteome</keyword>
<dbReference type="GO" id="GO:0032259">
    <property type="term" value="P:methylation"/>
    <property type="evidence" value="ECO:0007669"/>
    <property type="project" value="UniProtKB-KW"/>
</dbReference>
<dbReference type="OrthoDB" id="5174037at2"/>
<protein>
    <submittedName>
        <fullName evidence="4">Trans-aconitate 2-methyltransferase</fullName>
    </submittedName>
</protein>
<evidence type="ECO:0000313" key="4">
    <source>
        <dbReference type="EMBL" id="PKV81908.1"/>
    </source>
</evidence>
<proteinExistence type="predicted"/>
<dbReference type="GO" id="GO:0030798">
    <property type="term" value="F:trans-aconitate 2-methyltransferase activity"/>
    <property type="evidence" value="ECO:0007669"/>
    <property type="project" value="InterPro"/>
</dbReference>
<evidence type="ECO:0000256" key="2">
    <source>
        <dbReference type="ARBA" id="ARBA00022679"/>
    </source>
</evidence>
<dbReference type="Gene3D" id="1.10.150.290">
    <property type="entry name" value="S-adenosyl-L-methionine-dependent methyltransferases"/>
    <property type="match status" value="1"/>
</dbReference>
<feature type="domain" description="Methyltransferase" evidence="3">
    <location>
        <begin position="35"/>
        <end position="127"/>
    </location>
</feature>
<dbReference type="Proteomes" id="UP000233766">
    <property type="component" value="Unassembled WGS sequence"/>
</dbReference>
<organism evidence="4 5">
    <name type="scientific">Nocardia fluminea</name>
    <dbReference type="NCBI Taxonomy" id="134984"/>
    <lineage>
        <taxon>Bacteria</taxon>
        <taxon>Bacillati</taxon>
        <taxon>Actinomycetota</taxon>
        <taxon>Actinomycetes</taxon>
        <taxon>Mycobacteriales</taxon>
        <taxon>Nocardiaceae</taxon>
        <taxon>Nocardia</taxon>
    </lineage>
</organism>
<evidence type="ECO:0000259" key="3">
    <source>
        <dbReference type="Pfam" id="PF13649"/>
    </source>
</evidence>
<evidence type="ECO:0000256" key="1">
    <source>
        <dbReference type="ARBA" id="ARBA00022603"/>
    </source>
</evidence>
<dbReference type="InterPro" id="IPR041698">
    <property type="entry name" value="Methyltransf_25"/>
</dbReference>
<dbReference type="RefSeq" id="WP_101467543.1">
    <property type="nucleotide sequence ID" value="NZ_PJMW01000002.1"/>
</dbReference>
<dbReference type="EMBL" id="PJMW01000002">
    <property type="protein sequence ID" value="PKV81908.1"/>
    <property type="molecule type" value="Genomic_DNA"/>
</dbReference>
<name>A0A2N3VJW7_9NOCA</name>
<dbReference type="Pfam" id="PF13649">
    <property type="entry name" value="Methyltransf_25"/>
    <property type="match status" value="1"/>
</dbReference>
<reference evidence="4 5" key="1">
    <citation type="submission" date="2017-12" db="EMBL/GenBank/DDBJ databases">
        <title>Sequencing the genomes of 1000 Actinobacteria strains.</title>
        <authorList>
            <person name="Klenk H.-P."/>
        </authorList>
    </citation>
    <scope>NUCLEOTIDE SEQUENCE [LARGE SCALE GENOMIC DNA]</scope>
    <source>
        <strain evidence="4 5">DSM 44489</strain>
    </source>
</reference>
<dbReference type="CDD" id="cd02440">
    <property type="entry name" value="AdoMet_MTases"/>
    <property type="match status" value="1"/>
</dbReference>
<evidence type="ECO:0000313" key="5">
    <source>
        <dbReference type="Proteomes" id="UP000233766"/>
    </source>
</evidence>
<keyword evidence="2 4" id="KW-0808">Transferase</keyword>
<sequence length="268" mass="28790">MADWDGAGYAHISELQRAMATDAVESVSLAGAERVLDVGCGDGYVTRLIAARVPAGSVLGIDPSPRMIEAARTADDQLTNVDFGVGDVTTMTFPHDFDLVVSFNALHWVLDQETAYRHIAAALEPSGRVLVQYVCGGARPSIENVAMAVTADARWSTAFAGFVRPYVHIDPGALPSIAASTDLEVSAYSVTDREWDFGSREAFARWCTVGFADWTARLPTADIPVFVDEVVDRYEAVVGRPGLFRFQQLRAELSRCASGAAPANPPPP</sequence>
<dbReference type="InterPro" id="IPR023149">
    <property type="entry name" value="Trans_acon_MeTrfase_C"/>
</dbReference>
<accession>A0A2N3VJW7</accession>
<gene>
    <name evidence="4" type="ORF">ATK86_6381</name>
</gene>